<dbReference type="InterPro" id="IPR002112">
    <property type="entry name" value="Leuzip_Jun"/>
</dbReference>
<protein>
    <recommendedName>
        <fullName evidence="7">BZIP domain-containing protein</fullName>
    </recommendedName>
</protein>
<evidence type="ECO:0000256" key="4">
    <source>
        <dbReference type="ARBA" id="ARBA00023163"/>
    </source>
</evidence>
<dbReference type="GO" id="GO:0003677">
    <property type="term" value="F:DNA binding"/>
    <property type="evidence" value="ECO:0007669"/>
    <property type="project" value="UniProtKB-KW"/>
</dbReference>
<dbReference type="OrthoDB" id="295274at2759"/>
<dbReference type="CDD" id="cd14687">
    <property type="entry name" value="bZIP_ATF2"/>
    <property type="match status" value="1"/>
</dbReference>
<keyword evidence="3" id="KW-0238">DNA-binding</keyword>
<feature type="compositionally biased region" description="Basic and acidic residues" evidence="6">
    <location>
        <begin position="131"/>
        <end position="169"/>
    </location>
</feature>
<dbReference type="SMART" id="SM00338">
    <property type="entry name" value="BRLZ"/>
    <property type="match status" value="1"/>
</dbReference>
<evidence type="ECO:0000256" key="1">
    <source>
        <dbReference type="ARBA" id="ARBA00004123"/>
    </source>
</evidence>
<dbReference type="EMBL" id="JAADJG010000192">
    <property type="protein sequence ID" value="KAF4452306.1"/>
    <property type="molecule type" value="Genomic_DNA"/>
</dbReference>
<reference evidence="8" key="1">
    <citation type="submission" date="2020-01" db="EMBL/GenBank/DDBJ databases">
        <title>Identification and distribution of gene clusters putatively required for synthesis of sphingolipid metabolism inhibitors in phylogenetically diverse species of the filamentous fungus Fusarium.</title>
        <authorList>
            <person name="Kim H.-S."/>
            <person name="Busman M."/>
            <person name="Brown D.W."/>
            <person name="Divon H."/>
            <person name="Uhlig S."/>
            <person name="Proctor R.H."/>
        </authorList>
    </citation>
    <scope>NUCLEOTIDE SEQUENCE</scope>
    <source>
        <strain evidence="8">NRRL 53441</strain>
    </source>
</reference>
<evidence type="ECO:0000256" key="3">
    <source>
        <dbReference type="ARBA" id="ARBA00023125"/>
    </source>
</evidence>
<dbReference type="SUPFAM" id="SSF57959">
    <property type="entry name" value="Leucine zipper domain"/>
    <property type="match status" value="1"/>
</dbReference>
<proteinExistence type="predicted"/>
<dbReference type="Proteomes" id="UP000605986">
    <property type="component" value="Unassembled WGS sequence"/>
</dbReference>
<dbReference type="InterPro" id="IPR004827">
    <property type="entry name" value="bZIP"/>
</dbReference>
<accession>A0A8H4KM27</accession>
<organism evidence="8 9">
    <name type="scientific">Fusarium austroafricanum</name>
    <dbReference type="NCBI Taxonomy" id="2364996"/>
    <lineage>
        <taxon>Eukaryota</taxon>
        <taxon>Fungi</taxon>
        <taxon>Dikarya</taxon>
        <taxon>Ascomycota</taxon>
        <taxon>Pezizomycotina</taxon>
        <taxon>Sordariomycetes</taxon>
        <taxon>Hypocreomycetidae</taxon>
        <taxon>Hypocreales</taxon>
        <taxon>Nectriaceae</taxon>
        <taxon>Fusarium</taxon>
        <taxon>Fusarium concolor species complex</taxon>
    </lineage>
</organism>
<dbReference type="GO" id="GO:0005634">
    <property type="term" value="C:nucleus"/>
    <property type="evidence" value="ECO:0007669"/>
    <property type="project" value="UniProtKB-SubCell"/>
</dbReference>
<dbReference type="InterPro" id="IPR046347">
    <property type="entry name" value="bZIP_sf"/>
</dbReference>
<keyword evidence="4" id="KW-0804">Transcription</keyword>
<keyword evidence="2" id="KW-0805">Transcription regulation</keyword>
<dbReference type="PROSITE" id="PS50217">
    <property type="entry name" value="BZIP"/>
    <property type="match status" value="1"/>
</dbReference>
<evidence type="ECO:0000313" key="8">
    <source>
        <dbReference type="EMBL" id="KAF4452306.1"/>
    </source>
</evidence>
<dbReference type="InterPro" id="IPR051027">
    <property type="entry name" value="bZIP_transcription_factors"/>
</dbReference>
<comment type="subcellular location">
    <subcellularLocation>
        <location evidence="1">Nucleus</location>
    </subcellularLocation>
</comment>
<feature type="domain" description="BZIP" evidence="7">
    <location>
        <begin position="132"/>
        <end position="195"/>
    </location>
</feature>
<keyword evidence="5" id="KW-0539">Nucleus</keyword>
<evidence type="ECO:0000256" key="2">
    <source>
        <dbReference type="ARBA" id="ARBA00023015"/>
    </source>
</evidence>
<gene>
    <name evidence="8" type="ORF">F53441_4824</name>
</gene>
<dbReference type="PROSITE" id="PS00036">
    <property type="entry name" value="BZIP_BASIC"/>
    <property type="match status" value="1"/>
</dbReference>
<keyword evidence="9" id="KW-1185">Reference proteome</keyword>
<dbReference type="GO" id="GO:0003700">
    <property type="term" value="F:DNA-binding transcription factor activity"/>
    <property type="evidence" value="ECO:0007669"/>
    <property type="project" value="InterPro"/>
</dbReference>
<name>A0A8H4KM27_9HYPO</name>
<dbReference type="Gene3D" id="1.20.5.170">
    <property type="match status" value="1"/>
</dbReference>
<feature type="region of interest" description="Disordered" evidence="6">
    <location>
        <begin position="84"/>
        <end position="169"/>
    </location>
</feature>
<evidence type="ECO:0000256" key="6">
    <source>
        <dbReference type="SAM" id="MobiDB-lite"/>
    </source>
</evidence>
<evidence type="ECO:0000313" key="9">
    <source>
        <dbReference type="Proteomes" id="UP000605986"/>
    </source>
</evidence>
<dbReference type="PANTHER" id="PTHR19304">
    <property type="entry name" value="CYCLIC-AMP RESPONSE ELEMENT BINDING PROTEIN"/>
    <property type="match status" value="1"/>
</dbReference>
<evidence type="ECO:0000256" key="5">
    <source>
        <dbReference type="ARBA" id="ARBA00023242"/>
    </source>
</evidence>
<dbReference type="Pfam" id="PF00170">
    <property type="entry name" value="bZIP_1"/>
    <property type="match status" value="1"/>
</dbReference>
<evidence type="ECO:0000259" key="7">
    <source>
        <dbReference type="PROSITE" id="PS50217"/>
    </source>
</evidence>
<sequence>MDAYVPIVMDTAWRYPSQFSTLPTPLDTPLSSEFTTSLFEYQGFTRPSHNWFCEQWLDLSAISPTGDTLHQTTEAKPISSVAFHQDKQPTMEQPSRQKSLTPKQSKPTRNTPASKKDGVAKTNARRTPKVLTERQLRTREKNRDAARKCRERKQQESEQLESRQETLREQNHDLKMTYKNLKEEILELKNQLMQHTNCSCVKIQEYISNQVEHSLDSLLSNCSPLSSTPDVTSSYWQDGRDAIATEWQMSPVQISLEGSLESSLVDTALLND</sequence>
<dbReference type="AlphaFoldDB" id="A0A8H4KM27"/>
<comment type="caution">
    <text evidence="8">The sequence shown here is derived from an EMBL/GenBank/DDBJ whole genome shotgun (WGS) entry which is preliminary data.</text>
</comment>
<dbReference type="PRINTS" id="PR00043">
    <property type="entry name" value="LEUZIPPRJUN"/>
</dbReference>
<feature type="compositionally biased region" description="Polar residues" evidence="6">
    <location>
        <begin position="90"/>
        <end position="113"/>
    </location>
</feature>